<reference evidence="1 2" key="1">
    <citation type="submission" date="2018-03" db="EMBL/GenBank/DDBJ databases">
        <title>Draft genome sequence of Rohu Carp (Labeo rohita).</title>
        <authorList>
            <person name="Das P."/>
            <person name="Kushwaha B."/>
            <person name="Joshi C.G."/>
            <person name="Kumar D."/>
            <person name="Nagpure N.S."/>
            <person name="Sahoo L."/>
            <person name="Das S.P."/>
            <person name="Bit A."/>
            <person name="Patnaik S."/>
            <person name="Meher P.K."/>
            <person name="Jayasankar P."/>
            <person name="Koringa P.G."/>
            <person name="Patel N.V."/>
            <person name="Hinsu A.T."/>
            <person name="Kumar R."/>
            <person name="Pandey M."/>
            <person name="Agarwal S."/>
            <person name="Srivastava S."/>
            <person name="Singh M."/>
            <person name="Iquebal M.A."/>
            <person name="Jaiswal S."/>
            <person name="Angadi U.B."/>
            <person name="Kumar N."/>
            <person name="Raza M."/>
            <person name="Shah T.M."/>
            <person name="Rai A."/>
            <person name="Jena J.K."/>
        </authorList>
    </citation>
    <scope>NUCLEOTIDE SEQUENCE [LARGE SCALE GENOMIC DNA]</scope>
    <source>
        <strain evidence="1">DASCIFA01</strain>
        <tissue evidence="1">Testis</tissue>
    </source>
</reference>
<dbReference type="InterPro" id="IPR012337">
    <property type="entry name" value="RNaseH-like_sf"/>
</dbReference>
<dbReference type="SUPFAM" id="SSF53098">
    <property type="entry name" value="Ribonuclease H-like"/>
    <property type="match status" value="1"/>
</dbReference>
<dbReference type="PANTHER" id="PTHR46481:SF9">
    <property type="entry name" value="ZINC FINGER BED DOMAIN-CONTAINING PROTEIN 1-LIKE"/>
    <property type="match status" value="1"/>
</dbReference>
<dbReference type="InterPro" id="IPR052035">
    <property type="entry name" value="ZnF_BED_domain_contain"/>
</dbReference>
<organism evidence="1 2">
    <name type="scientific">Labeo rohita</name>
    <name type="common">Indian major carp</name>
    <name type="synonym">Cyprinus rohita</name>
    <dbReference type="NCBI Taxonomy" id="84645"/>
    <lineage>
        <taxon>Eukaryota</taxon>
        <taxon>Metazoa</taxon>
        <taxon>Chordata</taxon>
        <taxon>Craniata</taxon>
        <taxon>Vertebrata</taxon>
        <taxon>Euteleostomi</taxon>
        <taxon>Actinopterygii</taxon>
        <taxon>Neopterygii</taxon>
        <taxon>Teleostei</taxon>
        <taxon>Ostariophysi</taxon>
        <taxon>Cypriniformes</taxon>
        <taxon>Cyprinidae</taxon>
        <taxon>Labeoninae</taxon>
        <taxon>Labeonini</taxon>
        <taxon>Labeo</taxon>
    </lineage>
</organism>
<name>A0A498LR44_LABRO</name>
<accession>A0A498LR44</accession>
<evidence type="ECO:0000313" key="1">
    <source>
        <dbReference type="EMBL" id="RXN10918.1"/>
    </source>
</evidence>
<evidence type="ECO:0000313" key="2">
    <source>
        <dbReference type="Proteomes" id="UP000290572"/>
    </source>
</evidence>
<sequence length="323" mass="36670">MFPQVQEFIRENALKDHAQCIIRATGICRKIVGHVSHSWKKRVALKEAQRELHLPEHAMVTNFSTPWGSTQKMIARVLVQQNALSKVLSADRKVRHLLPSWQDLEILESVNKALSPLRTSRIISCVKPTLHLLNTSVLAEEEEDTNLTKSLKSKILAYLNKKYEDSVTQELLNMSSFLDPRFRTQHISEQETQTLKEQVITELIDIHQQQPVAQSTAAIEDNPELDAENPPAAKAKKKTLASFFKKTTSTTSAASFDPMVQFREAVAAELNAYIYMPCVGHEEDPLKCDDRQEDKTDAHVKLDEDLVRALKDCDEAVFKYHSV</sequence>
<keyword evidence="2" id="KW-1185">Reference proteome</keyword>
<dbReference type="Proteomes" id="UP000290572">
    <property type="component" value="Unassembled WGS sequence"/>
</dbReference>
<dbReference type="EMBL" id="QBIY01013162">
    <property type="protein sequence ID" value="RXN10918.1"/>
    <property type="molecule type" value="Genomic_DNA"/>
</dbReference>
<gene>
    <name evidence="1" type="ORF">ROHU_010745</name>
</gene>
<comment type="caution">
    <text evidence="1">The sequence shown here is derived from an EMBL/GenBank/DDBJ whole genome shotgun (WGS) entry which is preliminary data.</text>
</comment>
<protein>
    <submittedName>
        <fullName evidence="1">Zinc finger BED domain-containing 1-like protein</fullName>
    </submittedName>
</protein>
<dbReference type="PANTHER" id="PTHR46481">
    <property type="entry name" value="ZINC FINGER BED DOMAIN-CONTAINING PROTEIN 4"/>
    <property type="match status" value="1"/>
</dbReference>
<dbReference type="AlphaFoldDB" id="A0A498LR44"/>
<proteinExistence type="predicted"/>